<keyword evidence="1" id="KW-0175">Coiled coil</keyword>
<organism evidence="2 3">
    <name type="scientific">Pyrocoelia pectoralis</name>
    <dbReference type="NCBI Taxonomy" id="417401"/>
    <lineage>
        <taxon>Eukaryota</taxon>
        <taxon>Metazoa</taxon>
        <taxon>Ecdysozoa</taxon>
        <taxon>Arthropoda</taxon>
        <taxon>Hexapoda</taxon>
        <taxon>Insecta</taxon>
        <taxon>Pterygota</taxon>
        <taxon>Neoptera</taxon>
        <taxon>Endopterygota</taxon>
        <taxon>Coleoptera</taxon>
        <taxon>Polyphaga</taxon>
        <taxon>Elateriformia</taxon>
        <taxon>Elateroidea</taxon>
        <taxon>Lampyridae</taxon>
        <taxon>Lampyrinae</taxon>
        <taxon>Pyrocoelia</taxon>
    </lineage>
</organism>
<evidence type="ECO:0000256" key="1">
    <source>
        <dbReference type="SAM" id="Coils"/>
    </source>
</evidence>
<accession>A0AAN7VTL5</accession>
<proteinExistence type="predicted"/>
<dbReference type="AlphaFoldDB" id="A0AAN7VTL5"/>
<feature type="coiled-coil region" evidence="1">
    <location>
        <begin position="73"/>
        <end position="107"/>
    </location>
</feature>
<evidence type="ECO:0000313" key="2">
    <source>
        <dbReference type="EMBL" id="KAK5650139.1"/>
    </source>
</evidence>
<gene>
    <name evidence="2" type="ORF">RI129_001168</name>
</gene>
<keyword evidence="3" id="KW-1185">Reference proteome</keyword>
<comment type="caution">
    <text evidence="2">The sequence shown here is derived from an EMBL/GenBank/DDBJ whole genome shotgun (WGS) entry which is preliminary data.</text>
</comment>
<dbReference type="Proteomes" id="UP001329430">
    <property type="component" value="Chromosome 1"/>
</dbReference>
<name>A0AAN7VTL5_9COLE</name>
<evidence type="ECO:0000313" key="3">
    <source>
        <dbReference type="Proteomes" id="UP001329430"/>
    </source>
</evidence>
<dbReference type="EMBL" id="JAVRBK010000001">
    <property type="protein sequence ID" value="KAK5650139.1"/>
    <property type="molecule type" value="Genomic_DNA"/>
</dbReference>
<protein>
    <submittedName>
        <fullName evidence="2">Uncharacterized protein</fullName>
    </submittedName>
</protein>
<reference evidence="2 3" key="1">
    <citation type="journal article" date="2024" name="Insects">
        <title>An Improved Chromosome-Level Genome Assembly of the Firefly Pyrocoelia pectoralis.</title>
        <authorList>
            <person name="Fu X."/>
            <person name="Meyer-Rochow V.B."/>
            <person name="Ballantyne L."/>
            <person name="Zhu X."/>
        </authorList>
    </citation>
    <scope>NUCLEOTIDE SEQUENCE [LARGE SCALE GENOMIC DNA]</scope>
    <source>
        <strain evidence="2">XCY_ONT2</strain>
    </source>
</reference>
<sequence length="188" mass="21995">MSDDNMDINNDEIVETFAKKGAINKQLCSTKYELVPLFFDAVRDYNFEKKKLNSAKYLNEKVDAELSEQITMNNDICNESLELDKELEKLQKLQTEMETEKSNLITNFANVSNELNQQIRKIHSEYDSENLGNKIKLSSQQHEEDQEKIKQLQSVVLDSKKELLKRNETNANDHLRNIFLLKEKKHIV</sequence>